<dbReference type="InterPro" id="IPR002469">
    <property type="entry name" value="Peptidase_S9B_N"/>
</dbReference>
<dbReference type="Pfam" id="PF00930">
    <property type="entry name" value="DPPIV_N"/>
    <property type="match status" value="1"/>
</dbReference>
<evidence type="ECO:0000256" key="2">
    <source>
        <dbReference type="SAM" id="Phobius"/>
    </source>
</evidence>
<keyword evidence="6" id="KW-1185">Reference proteome</keyword>
<dbReference type="SUPFAM" id="SSF53474">
    <property type="entry name" value="alpha/beta-Hydrolases"/>
    <property type="match status" value="1"/>
</dbReference>
<dbReference type="InterPro" id="IPR050278">
    <property type="entry name" value="Serine_Prot_S9B/DPPIV"/>
</dbReference>
<feature type="domain" description="Dipeptidylpeptidase IV N-terminal" evidence="4">
    <location>
        <begin position="136"/>
        <end position="474"/>
    </location>
</feature>
<organism evidence="5 6">
    <name type="scientific">Tenacibaculum gallaicum</name>
    <dbReference type="NCBI Taxonomy" id="561505"/>
    <lineage>
        <taxon>Bacteria</taxon>
        <taxon>Pseudomonadati</taxon>
        <taxon>Bacteroidota</taxon>
        <taxon>Flavobacteriia</taxon>
        <taxon>Flavobacteriales</taxon>
        <taxon>Flavobacteriaceae</taxon>
        <taxon>Tenacibaculum</taxon>
    </lineage>
</organism>
<evidence type="ECO:0000256" key="1">
    <source>
        <dbReference type="ARBA" id="ARBA00023180"/>
    </source>
</evidence>
<evidence type="ECO:0000259" key="3">
    <source>
        <dbReference type="Pfam" id="PF00326"/>
    </source>
</evidence>
<dbReference type="GO" id="GO:0006508">
    <property type="term" value="P:proteolysis"/>
    <property type="evidence" value="ECO:0007669"/>
    <property type="project" value="InterPro"/>
</dbReference>
<keyword evidence="2" id="KW-0812">Transmembrane</keyword>
<comment type="caution">
    <text evidence="5">The sequence shown here is derived from an EMBL/GenBank/DDBJ whole genome shotgun (WGS) entry which is preliminary data.</text>
</comment>
<dbReference type="Proteomes" id="UP000256884">
    <property type="component" value="Unassembled WGS sequence"/>
</dbReference>
<dbReference type="GO" id="GO:0008236">
    <property type="term" value="F:serine-type peptidase activity"/>
    <property type="evidence" value="ECO:0007669"/>
    <property type="project" value="InterPro"/>
</dbReference>
<dbReference type="PANTHER" id="PTHR11731:SF193">
    <property type="entry name" value="DIPEPTIDYL PEPTIDASE 9"/>
    <property type="match status" value="1"/>
</dbReference>
<accession>A0A3E0HJG6</accession>
<dbReference type="EMBL" id="QUNS01000007">
    <property type="protein sequence ID" value="REH46480.1"/>
    <property type="molecule type" value="Genomic_DNA"/>
</dbReference>
<evidence type="ECO:0000313" key="6">
    <source>
        <dbReference type="Proteomes" id="UP000256884"/>
    </source>
</evidence>
<dbReference type="Gene3D" id="2.140.10.30">
    <property type="entry name" value="Dipeptidylpeptidase IV, N-terminal domain"/>
    <property type="match status" value="1"/>
</dbReference>
<protein>
    <submittedName>
        <fullName evidence="5">Dipeptidyl-peptidase-4</fullName>
    </submittedName>
</protein>
<feature type="domain" description="Peptidase S9 prolyl oligopeptidase catalytic" evidence="3">
    <location>
        <begin position="563"/>
        <end position="757"/>
    </location>
</feature>
<evidence type="ECO:0000259" key="4">
    <source>
        <dbReference type="Pfam" id="PF00930"/>
    </source>
</evidence>
<sequence>MAQRYVNHVKMVVLFGFYDFFEGIFGYFSVNLANFLDKQQLNMKKLLLLFIGISSLVQAQKKDISLEDIWRKGTFRADYMNSLNSMNGDFYSLLNYGEGSSTVDKYSYETLEKVATIVDSKDLAGLEYFQSYSFNNDETKLILGTNFKQIFRHSYLGTFYVYDIATKSLDLIGTDIQEPTFSPDSKKIAYAKDNNLFIKDYSETNTVIQITNSGKKNEIINGITDWVYEEEFGFVKAFEWSKDSKNLAYLRFDESKVKTFSMDVYGKEKYPTQHVFKYPKAGEENAKVALRIFSLETNKTAEIRVGDYEYIPRINWTNNPNILAVRTLNRHQNDLKMYFVDATTFNSSVVLNETDKAYVDITDDLTFLDDNSFIWTSEKDGYNHIYHYDKDGKLLNQVTKGNWEVTSYYGYNADKKTIYYQSVENGAINRGVYSVSLDGKNKKLLSNSSGTNNAAFSKNMHYFINTFSDVNTPPVYTLRNDEGKVLKTIKDNAALKETIAGYNLSKKEFSTINVNGNDLNMYTIKPANFDASKKYPVLMYQYSGPGSQNVKNSWNGSNDYWHQMLVQDGYIVVCVDGRGTGFKGRDFKKVTYMNLVKYETEDQISVAKELAKLSYVDANRIGIWGWSFGGHMSTNCLLKGNDVFAAAIAVAPVTTWRFYDTIYTERYMRTPEENPAGYDDNSPLNYPELLKGKYLLIHGTGDDNVHVQNAYRMAEALIQANKQFEWGMYPDKNHGIYGGNTRLHLYTKMTNFIKNNL</sequence>
<dbReference type="PANTHER" id="PTHR11731">
    <property type="entry name" value="PROTEASE FAMILY S9B,C DIPEPTIDYL-PEPTIDASE IV-RELATED"/>
    <property type="match status" value="1"/>
</dbReference>
<dbReference type="AlphaFoldDB" id="A0A3E0HJG6"/>
<proteinExistence type="predicted"/>
<dbReference type="InterPro" id="IPR001375">
    <property type="entry name" value="Peptidase_S9_cat"/>
</dbReference>
<dbReference type="GO" id="GO:0008239">
    <property type="term" value="F:dipeptidyl-peptidase activity"/>
    <property type="evidence" value="ECO:0007669"/>
    <property type="project" value="TreeGrafter"/>
</dbReference>
<dbReference type="Pfam" id="PF00326">
    <property type="entry name" value="Peptidase_S9"/>
    <property type="match status" value="1"/>
</dbReference>
<dbReference type="Gene3D" id="3.40.50.1820">
    <property type="entry name" value="alpha/beta hydrolase"/>
    <property type="match status" value="1"/>
</dbReference>
<dbReference type="InterPro" id="IPR029058">
    <property type="entry name" value="AB_hydrolase_fold"/>
</dbReference>
<dbReference type="SUPFAM" id="SSF82171">
    <property type="entry name" value="DPP6 N-terminal domain-like"/>
    <property type="match status" value="1"/>
</dbReference>
<reference evidence="5 6" key="1">
    <citation type="submission" date="2018-08" db="EMBL/GenBank/DDBJ databases">
        <title>Genomic Encyclopedia of Type Strains, Phase IV (KMG-IV): sequencing the most valuable type-strain genomes for metagenomic binning, comparative biology and taxonomic classification.</title>
        <authorList>
            <person name="Goeker M."/>
        </authorList>
    </citation>
    <scope>NUCLEOTIDE SEQUENCE [LARGE SCALE GENOMIC DNA]</scope>
    <source>
        <strain evidence="5 6">DSM 18841</strain>
    </source>
</reference>
<keyword evidence="1" id="KW-0325">Glycoprotein</keyword>
<name>A0A3E0HJG6_9FLAO</name>
<feature type="transmembrane region" description="Helical" evidence="2">
    <location>
        <begin position="12"/>
        <end position="30"/>
    </location>
</feature>
<keyword evidence="2" id="KW-0472">Membrane</keyword>
<keyword evidence="2" id="KW-1133">Transmembrane helix</keyword>
<evidence type="ECO:0000313" key="5">
    <source>
        <dbReference type="EMBL" id="REH46480.1"/>
    </source>
</evidence>
<gene>
    <name evidence="5" type="ORF">C7448_10740</name>
</gene>
<dbReference type="FunFam" id="3.40.50.1820:FF:000003">
    <property type="entry name" value="Dipeptidyl peptidase 4"/>
    <property type="match status" value="1"/>
</dbReference>